<dbReference type="EC" id="3.6.4.-" evidence="12"/>
<dbReference type="Pfam" id="PF00176">
    <property type="entry name" value="SNF2-rel_dom"/>
    <property type="match status" value="1"/>
</dbReference>
<feature type="domain" description="Helicase C-terminal" evidence="16">
    <location>
        <begin position="899"/>
        <end position="1048"/>
    </location>
</feature>
<feature type="region of interest" description="Disordered" evidence="14">
    <location>
        <begin position="1065"/>
        <end position="1120"/>
    </location>
</feature>
<dbReference type="Proteomes" id="UP000193920">
    <property type="component" value="Unassembled WGS sequence"/>
</dbReference>
<dbReference type="PANTHER" id="PTHR45685:SF2">
    <property type="entry name" value="CHROMATIN-REMODELING ATPASE INO80"/>
    <property type="match status" value="1"/>
</dbReference>
<dbReference type="Gene3D" id="3.40.50.300">
    <property type="entry name" value="P-loop containing nucleotide triphosphate hydrolases"/>
    <property type="match status" value="1"/>
</dbReference>
<name>A0A1Y2CT94_9FUNG</name>
<gene>
    <name evidence="18" type="ORF">LY90DRAFT_508526</name>
</gene>
<dbReference type="GO" id="GO:0000781">
    <property type="term" value="C:chromosome, telomeric region"/>
    <property type="evidence" value="ECO:0007669"/>
    <property type="project" value="GOC"/>
</dbReference>
<evidence type="ECO:0000256" key="7">
    <source>
        <dbReference type="ARBA" id="ARBA00022840"/>
    </source>
</evidence>
<evidence type="ECO:0000313" key="18">
    <source>
        <dbReference type="EMBL" id="ORY50116.1"/>
    </source>
</evidence>
<organism evidence="18 19">
    <name type="scientific">Neocallimastix californiae</name>
    <dbReference type="NCBI Taxonomy" id="1754190"/>
    <lineage>
        <taxon>Eukaryota</taxon>
        <taxon>Fungi</taxon>
        <taxon>Fungi incertae sedis</taxon>
        <taxon>Chytridiomycota</taxon>
        <taxon>Chytridiomycota incertae sedis</taxon>
        <taxon>Neocallimastigomycetes</taxon>
        <taxon>Neocallimastigales</taxon>
        <taxon>Neocallimastigaceae</taxon>
        <taxon>Neocallimastix</taxon>
    </lineage>
</organism>
<dbReference type="EMBL" id="MCOG01000098">
    <property type="protein sequence ID" value="ORY50116.1"/>
    <property type="molecule type" value="Genomic_DNA"/>
</dbReference>
<dbReference type="GO" id="GO:0003677">
    <property type="term" value="F:DNA binding"/>
    <property type="evidence" value="ECO:0007669"/>
    <property type="project" value="UniProtKB-UniRule"/>
</dbReference>
<reference evidence="18 19" key="1">
    <citation type="submission" date="2016-08" db="EMBL/GenBank/DDBJ databases">
        <title>A Parts List for Fungal Cellulosomes Revealed by Comparative Genomics.</title>
        <authorList>
            <consortium name="DOE Joint Genome Institute"/>
            <person name="Haitjema C.H."/>
            <person name="Gilmore S.P."/>
            <person name="Henske J.K."/>
            <person name="Solomon K.V."/>
            <person name="De Groot R."/>
            <person name="Kuo A."/>
            <person name="Mondo S.J."/>
            <person name="Salamov A.A."/>
            <person name="Labutti K."/>
            <person name="Zhao Z."/>
            <person name="Chiniquy J."/>
            <person name="Barry K."/>
            <person name="Brewer H.M."/>
            <person name="Purvine S.O."/>
            <person name="Wright A.T."/>
            <person name="Boxma B."/>
            <person name="Van Alen T."/>
            <person name="Hackstein J.H."/>
            <person name="Baker S.E."/>
            <person name="Grigoriev I.V."/>
            <person name="O'Malley M.A."/>
        </authorList>
    </citation>
    <scope>NUCLEOTIDE SEQUENCE [LARGE SCALE GENOMIC DNA]</scope>
    <source>
        <strain evidence="18 19">G1</strain>
    </source>
</reference>
<dbReference type="InterPro" id="IPR049730">
    <property type="entry name" value="SNF2/RAD54-like_C"/>
</dbReference>
<feature type="compositionally biased region" description="Basic residues" evidence="14">
    <location>
        <begin position="1074"/>
        <end position="1091"/>
    </location>
</feature>
<comment type="function">
    <text evidence="12">ATPase component of the INO80 complex which remodels chromatin by shifting nucleosomes and is involved in DNA repair.</text>
</comment>
<evidence type="ECO:0000256" key="13">
    <source>
        <dbReference type="SAM" id="Coils"/>
    </source>
</evidence>
<dbReference type="InterPro" id="IPR020838">
    <property type="entry name" value="DBINO"/>
</dbReference>
<dbReference type="PROSITE" id="PS51194">
    <property type="entry name" value="HELICASE_CTER"/>
    <property type="match status" value="1"/>
</dbReference>
<dbReference type="Pfam" id="PF13892">
    <property type="entry name" value="DBINO"/>
    <property type="match status" value="1"/>
</dbReference>
<dbReference type="GO" id="GO:0032006">
    <property type="term" value="P:regulation of TOR signaling"/>
    <property type="evidence" value="ECO:0007669"/>
    <property type="project" value="EnsemblFungi"/>
</dbReference>
<dbReference type="InterPro" id="IPR000330">
    <property type="entry name" value="SNF2_N"/>
</dbReference>
<dbReference type="GO" id="GO:0006281">
    <property type="term" value="P:DNA repair"/>
    <property type="evidence" value="ECO:0007669"/>
    <property type="project" value="UniProtKB-UniRule"/>
</dbReference>
<evidence type="ECO:0000256" key="9">
    <source>
        <dbReference type="ARBA" id="ARBA00023159"/>
    </source>
</evidence>
<dbReference type="AlphaFoldDB" id="A0A1Y2CT94"/>
<dbReference type="GO" id="GO:0031509">
    <property type="term" value="P:subtelomeric heterochromatin formation"/>
    <property type="evidence" value="ECO:0007669"/>
    <property type="project" value="EnsemblFungi"/>
</dbReference>
<comment type="caution">
    <text evidence="18">The sequence shown here is derived from an EMBL/GenBank/DDBJ whole genome shotgun (WGS) entry which is preliminary data.</text>
</comment>
<dbReference type="SMART" id="SM00487">
    <property type="entry name" value="DEXDc"/>
    <property type="match status" value="1"/>
</dbReference>
<dbReference type="GO" id="GO:0005524">
    <property type="term" value="F:ATP binding"/>
    <property type="evidence" value="ECO:0007669"/>
    <property type="project" value="UniProtKB-UniRule"/>
</dbReference>
<evidence type="ECO:0000256" key="12">
    <source>
        <dbReference type="RuleBase" id="RU368001"/>
    </source>
</evidence>
<dbReference type="GO" id="GO:0045944">
    <property type="term" value="P:positive regulation of transcription by RNA polymerase II"/>
    <property type="evidence" value="ECO:0007669"/>
    <property type="project" value="EnsemblFungi"/>
</dbReference>
<keyword evidence="13" id="KW-0175">Coiled coil</keyword>
<feature type="coiled-coil region" evidence="13">
    <location>
        <begin position="21"/>
        <end position="54"/>
    </location>
</feature>
<evidence type="ECO:0000256" key="4">
    <source>
        <dbReference type="ARBA" id="ARBA00022741"/>
    </source>
</evidence>
<dbReference type="OrthoDB" id="372624at2759"/>
<feature type="region of interest" description="Disordered" evidence="14">
    <location>
        <begin position="78"/>
        <end position="110"/>
    </location>
</feature>
<dbReference type="PANTHER" id="PTHR45685">
    <property type="entry name" value="HELICASE SRCAP-RELATED"/>
    <property type="match status" value="1"/>
</dbReference>
<keyword evidence="5 12" id="KW-0227">DNA damage</keyword>
<dbReference type="GO" id="GO:0042393">
    <property type="term" value="F:histone binding"/>
    <property type="evidence" value="ECO:0007669"/>
    <property type="project" value="TreeGrafter"/>
</dbReference>
<comment type="similarity">
    <text evidence="2 12">Belongs to the SNF2/RAD54 helicase family.</text>
</comment>
<evidence type="ECO:0000256" key="14">
    <source>
        <dbReference type="SAM" id="MobiDB-lite"/>
    </source>
</evidence>
<keyword evidence="7 12" id="KW-0067">ATP-binding</keyword>
<keyword evidence="4" id="KW-0547">Nucleotide-binding</keyword>
<feature type="domain" description="DBINO" evidence="17">
    <location>
        <begin position="1"/>
        <end position="78"/>
    </location>
</feature>
<dbReference type="InterPro" id="IPR050520">
    <property type="entry name" value="INO80/SWR1_helicase"/>
</dbReference>
<dbReference type="Pfam" id="PF00271">
    <property type="entry name" value="Helicase_C"/>
    <property type="match status" value="1"/>
</dbReference>
<dbReference type="InterPro" id="IPR027417">
    <property type="entry name" value="P-loop_NTPase"/>
</dbReference>
<dbReference type="InterPro" id="IPR001650">
    <property type="entry name" value="Helicase_C-like"/>
</dbReference>
<keyword evidence="11" id="KW-0539">Nucleus</keyword>
<sequence length="1120" mass="131125">MNKEYPYKCKRAMREMLIFWKRNEREEREARKRAEKEAQEKLRIEEEIREQRRQARKLNFLITQTELYSHFVGKKIQGNQGEESSSQEQSASIDTNLETNNTKENNEKKISAFDEIDFDEEDEDKLKEFAQQSAEAALKVCQTQTKKFDEETKALRKQAEANNNLNISEDQLNEMNFQNPSSLPSGMETEQPKMLTCQLKAYQLKGLNWLANLYEQGINGILADEMGLGKTVQSIALMAYLAEKNNIWGPFLVICPASTLHNWQQEITKFAPQLKVIPYWGNQKDRKIIRKFWNKKKLYTKDAPFHVLITSYQLIVSDEKYFQKIKWQYMILDEAQAIKSSSSARWKTLLGFNCRNRCLLTGTPIQNTMQELWALLHFIMPTLFDSHEEFSEWFSKDIESHAENKGTLNQHQLKRLHMILKPFMLRRIKRDVEHELGEKIELEVKCHLTPRQKRMYQGVKEKISVSELLDRMTSLNDKESIDSLMNLVMQFRKVCNHPELFERAPVLSPFWFDKNVIDQQVPVGKEGNLEFNVIYSPQHPIHYNLPKLIYRSGLVKSPYSKHHSSNAMKNRVLNHLFNIYAPEYIHQTLNITKENNQCNSTFSFLKFINTSIQEFSDIATSSLFKRLILYILKKALWQKRKNYYELNNWEEISLSSTSSQNIKQIKIPSINSNTNFNFDFDSTSYSIFNHGMLLLPPSYKKYNQNLSLNLNTLPNSNAISSYYYGRNRHTLSNVFSYFTNIYDNFKSTHILTREHLCYMPPTLSPPIEIQCSDYGFVNENNDILFYKSIRHLLTGYHINKLEVIEAKTYNDFDEDDKNPIPTSNDYIHCHYPFASFINDITSKNYNPQKLEENLELYHKIQDELGSPGLMGNPPTFQGFTNIWIPPVDKLIYDSGKLTQLDQLLKKLKDEGHRVLIFFQMVKMIDIIEEYLTYRKYTYLRLDGSTSITERNNMVSDWQTRAGGLGINLTAADTVIFYDNDWNPTVDQQAMDRCHRLGQTKQVTVYRLITAGTVEERILRRAKQKDQIQKVVISGGEFRQVDFKPREIVSLLLDDDELEENLMKRKLAQEEEKNKKKSKTTKKSTSTRKRKSQSVQSTETTSSVGSKRKRKVNNSTPLNLE</sequence>
<dbReference type="GO" id="GO:0006366">
    <property type="term" value="P:transcription by RNA polymerase II"/>
    <property type="evidence" value="ECO:0007669"/>
    <property type="project" value="EnsemblFungi"/>
</dbReference>
<evidence type="ECO:0000256" key="1">
    <source>
        <dbReference type="ARBA" id="ARBA00004123"/>
    </source>
</evidence>
<comment type="subunit">
    <text evidence="12">Component of the INO80 chromatin-remodeling complex.</text>
</comment>
<evidence type="ECO:0000256" key="10">
    <source>
        <dbReference type="ARBA" id="ARBA00023204"/>
    </source>
</evidence>
<accession>A0A1Y2CT94</accession>
<keyword evidence="19" id="KW-1185">Reference proteome</keyword>
<dbReference type="GO" id="GO:0000722">
    <property type="term" value="P:telomere maintenance via recombination"/>
    <property type="evidence" value="ECO:0007669"/>
    <property type="project" value="EnsemblFungi"/>
</dbReference>
<comment type="domain">
    <text evidence="12">The DBINO region is involved in binding to DNA.</text>
</comment>
<evidence type="ECO:0000256" key="3">
    <source>
        <dbReference type="ARBA" id="ARBA00019805"/>
    </source>
</evidence>
<feature type="compositionally biased region" description="Low complexity" evidence="14">
    <location>
        <begin position="1092"/>
        <end position="1104"/>
    </location>
</feature>
<evidence type="ECO:0000313" key="19">
    <source>
        <dbReference type="Proteomes" id="UP000193920"/>
    </source>
</evidence>
<evidence type="ECO:0000256" key="11">
    <source>
        <dbReference type="ARBA" id="ARBA00023242"/>
    </source>
</evidence>
<dbReference type="PROSITE" id="PS51192">
    <property type="entry name" value="HELICASE_ATP_BIND_1"/>
    <property type="match status" value="1"/>
</dbReference>
<evidence type="ECO:0000259" key="15">
    <source>
        <dbReference type="PROSITE" id="PS51192"/>
    </source>
</evidence>
<dbReference type="SUPFAM" id="SSF52540">
    <property type="entry name" value="P-loop containing nucleoside triphosphate hydrolases"/>
    <property type="match status" value="2"/>
</dbReference>
<evidence type="ECO:0000256" key="6">
    <source>
        <dbReference type="ARBA" id="ARBA00022801"/>
    </source>
</evidence>
<evidence type="ECO:0000259" key="17">
    <source>
        <dbReference type="PROSITE" id="PS51413"/>
    </source>
</evidence>
<dbReference type="InterPro" id="IPR038718">
    <property type="entry name" value="SNF2-like_sf"/>
</dbReference>
<evidence type="ECO:0000256" key="2">
    <source>
        <dbReference type="ARBA" id="ARBA00007025"/>
    </source>
</evidence>
<dbReference type="GO" id="GO:0000775">
    <property type="term" value="C:chromosome, centromeric region"/>
    <property type="evidence" value="ECO:0007669"/>
    <property type="project" value="EnsemblFungi"/>
</dbReference>
<evidence type="ECO:0000259" key="16">
    <source>
        <dbReference type="PROSITE" id="PS51194"/>
    </source>
</evidence>
<comment type="subcellular location">
    <subcellularLocation>
        <location evidence="1 12">Nucleus</location>
    </subcellularLocation>
</comment>
<dbReference type="PROSITE" id="PS51413">
    <property type="entry name" value="DBINO"/>
    <property type="match status" value="1"/>
</dbReference>
<evidence type="ECO:0000256" key="8">
    <source>
        <dbReference type="ARBA" id="ARBA00023125"/>
    </source>
</evidence>
<keyword evidence="8 12" id="KW-0238">DNA-binding</keyword>
<feature type="domain" description="Helicase ATP-binding" evidence="15">
    <location>
        <begin position="211"/>
        <end position="382"/>
    </location>
</feature>
<dbReference type="GO" id="GO:0031011">
    <property type="term" value="C:Ino80 complex"/>
    <property type="evidence" value="ECO:0007669"/>
    <property type="project" value="UniProtKB-UniRule"/>
</dbReference>
<comment type="catalytic activity">
    <reaction evidence="12">
        <text>ATP + H2O = ADP + phosphate + H(+)</text>
        <dbReference type="Rhea" id="RHEA:13065"/>
        <dbReference type="ChEBI" id="CHEBI:15377"/>
        <dbReference type="ChEBI" id="CHEBI:15378"/>
        <dbReference type="ChEBI" id="CHEBI:30616"/>
        <dbReference type="ChEBI" id="CHEBI:43474"/>
        <dbReference type="ChEBI" id="CHEBI:456216"/>
    </reaction>
</comment>
<dbReference type="GO" id="GO:0016887">
    <property type="term" value="F:ATP hydrolysis activity"/>
    <property type="evidence" value="ECO:0007669"/>
    <property type="project" value="EnsemblFungi"/>
</dbReference>
<keyword evidence="10 12" id="KW-0234">DNA repair</keyword>
<dbReference type="STRING" id="1754190.A0A1Y2CT94"/>
<dbReference type="InterPro" id="IPR014001">
    <property type="entry name" value="Helicase_ATP-bd"/>
</dbReference>
<protein>
    <recommendedName>
        <fullName evidence="3 12">Chromatin-remodeling ATPase INO80</fullName>
        <ecNumber evidence="12">3.6.4.-</ecNumber>
    </recommendedName>
</protein>
<feature type="compositionally biased region" description="Low complexity" evidence="14">
    <location>
        <begin position="78"/>
        <end position="103"/>
    </location>
</feature>
<dbReference type="GO" id="GO:0034080">
    <property type="term" value="P:CENP-A containing chromatin assembly"/>
    <property type="evidence" value="ECO:0007669"/>
    <property type="project" value="EnsemblFungi"/>
</dbReference>
<dbReference type="FunFam" id="3.40.50.10810:FF:000006">
    <property type="entry name" value="Putative DNA helicase INO80"/>
    <property type="match status" value="1"/>
</dbReference>
<dbReference type="Gene3D" id="3.40.50.10810">
    <property type="entry name" value="Tandem AAA-ATPase domain"/>
    <property type="match status" value="1"/>
</dbReference>
<keyword evidence="9" id="KW-0010">Activator</keyword>
<keyword evidence="6 12" id="KW-0378">Hydrolase</keyword>
<proteinExistence type="inferred from homology"/>
<dbReference type="SMART" id="SM00490">
    <property type="entry name" value="HELICc"/>
    <property type="match status" value="1"/>
</dbReference>
<evidence type="ECO:0000256" key="5">
    <source>
        <dbReference type="ARBA" id="ARBA00022763"/>
    </source>
</evidence>
<dbReference type="CDD" id="cd18793">
    <property type="entry name" value="SF2_C_SNF"/>
    <property type="match status" value="1"/>
</dbReference>